<evidence type="ECO:0000313" key="2">
    <source>
        <dbReference type="EMBL" id="TBT82675.1"/>
    </source>
</evidence>
<reference evidence="2 3" key="1">
    <citation type="submission" date="2019-01" db="EMBL/GenBank/DDBJ databases">
        <title>Lactibacter flavus gen. nov., sp. nov., a novel bacterium of the family Propionibacteriaceae isolated from raw milk and dairy products.</title>
        <authorList>
            <person name="Huptas C."/>
            <person name="Wenning M."/>
            <person name="Breitenwieser F."/>
            <person name="Doll E."/>
            <person name="Von Neubeck M."/>
            <person name="Busse H.-J."/>
            <person name="Scherer S."/>
        </authorList>
    </citation>
    <scope>NUCLEOTIDE SEQUENCE [LARGE SCALE GENOMIC DNA]</scope>
    <source>
        <strain evidence="2 3">KCTC 33808</strain>
    </source>
</reference>
<feature type="transmembrane region" description="Helical" evidence="1">
    <location>
        <begin position="230"/>
        <end position="250"/>
    </location>
</feature>
<organism evidence="2 3">
    <name type="scientific">Propioniciclava sinopodophylli</name>
    <dbReference type="NCBI Taxonomy" id="1837344"/>
    <lineage>
        <taxon>Bacteria</taxon>
        <taxon>Bacillati</taxon>
        <taxon>Actinomycetota</taxon>
        <taxon>Actinomycetes</taxon>
        <taxon>Propionibacteriales</taxon>
        <taxon>Propionibacteriaceae</taxon>
        <taxon>Propioniciclava</taxon>
    </lineage>
</organism>
<keyword evidence="1" id="KW-0472">Membrane</keyword>
<feature type="transmembrane region" description="Helical" evidence="1">
    <location>
        <begin position="148"/>
        <end position="168"/>
    </location>
</feature>
<dbReference type="EMBL" id="SDMQ01000019">
    <property type="protein sequence ID" value="TBT82675.1"/>
    <property type="molecule type" value="Genomic_DNA"/>
</dbReference>
<dbReference type="InterPro" id="IPR038330">
    <property type="entry name" value="TspO/MBR-related_sf"/>
</dbReference>
<keyword evidence="1" id="KW-0812">Transmembrane</keyword>
<feature type="transmembrane region" description="Helical" evidence="1">
    <location>
        <begin position="9"/>
        <end position="33"/>
    </location>
</feature>
<protein>
    <submittedName>
        <fullName evidence="2">Tryptophan-rich sensory protein</fullName>
    </submittedName>
</protein>
<feature type="transmembrane region" description="Helical" evidence="1">
    <location>
        <begin position="53"/>
        <end position="74"/>
    </location>
</feature>
<evidence type="ECO:0000256" key="1">
    <source>
        <dbReference type="SAM" id="Phobius"/>
    </source>
</evidence>
<name>A0A4Q9KC96_9ACTN</name>
<dbReference type="Proteomes" id="UP000292373">
    <property type="component" value="Unassembled WGS sequence"/>
</dbReference>
<feature type="transmembrane region" description="Helical" evidence="1">
    <location>
        <begin position="109"/>
        <end position="127"/>
    </location>
</feature>
<proteinExistence type="predicted"/>
<feature type="transmembrane region" description="Helical" evidence="1">
    <location>
        <begin position="86"/>
        <end position="103"/>
    </location>
</feature>
<sequence length="265" mass="27058">MDRDLLRRLWVTAMAALCVYTTLLGFGVIGTRVEDSSSGVLSADATLLAPGGPAFSIWSLIYVGLAAYTVWQWLPSQWTAERARATGWLAGASMGLNGAWLLVTQVGLIWISVAVIAALVVVLGLLMDRVTAHPAAGTADRVVIDGTFGAYLGWVCVAACANVAAAGVSSGWSVGPFADQLLAVAVLAVAAGVGVLLAKRHGGRLALAAASAWGLAWIAIARLTDQPSSTMVGLAAAVAAALVLGAALAFRGGLLPQRHSTATAR</sequence>
<keyword evidence="1" id="KW-1133">Transmembrane helix</keyword>
<gene>
    <name evidence="2" type="ORF">ET989_13905</name>
</gene>
<dbReference type="Gene3D" id="1.20.1260.100">
    <property type="entry name" value="TspO/MBR protein"/>
    <property type="match status" value="1"/>
</dbReference>
<dbReference type="AlphaFoldDB" id="A0A4Q9KC96"/>
<dbReference type="OrthoDB" id="5189031at2"/>
<accession>A0A4Q9KC96</accession>
<feature type="transmembrane region" description="Helical" evidence="1">
    <location>
        <begin position="205"/>
        <end position="224"/>
    </location>
</feature>
<feature type="transmembrane region" description="Helical" evidence="1">
    <location>
        <begin position="180"/>
        <end position="198"/>
    </location>
</feature>
<dbReference type="RefSeq" id="WP_131170007.1">
    <property type="nucleotide sequence ID" value="NZ_CANLBI010000019.1"/>
</dbReference>
<comment type="caution">
    <text evidence="2">The sequence shown here is derived from an EMBL/GenBank/DDBJ whole genome shotgun (WGS) entry which is preliminary data.</text>
</comment>
<keyword evidence="3" id="KW-1185">Reference proteome</keyword>
<evidence type="ECO:0000313" key="3">
    <source>
        <dbReference type="Proteomes" id="UP000292373"/>
    </source>
</evidence>